<evidence type="ECO:0000256" key="8">
    <source>
        <dbReference type="SAM" id="Coils"/>
    </source>
</evidence>
<feature type="coiled-coil region" evidence="8">
    <location>
        <begin position="121"/>
        <end position="166"/>
    </location>
</feature>
<dbReference type="InterPro" id="IPR007033">
    <property type="entry name" value="GORAB"/>
</dbReference>
<proteinExistence type="inferred from homology"/>
<sequence length="222" mass="24182">MWAALKGDAASSGPDSTAGPPPPPALAAPPPSPAATAVREAERRASDLEKEMADAEAEIFGGADTPLNLGEGGAVLPPADTPAEEPKPKISSQEALAKARTETERKERQIKQNLSSQRERVKKEAARLALFEGELAKLKEKEAADVADLRYQLEEADRDLVWLERDFKTKEAAYVKAKEAFETAAGRKREIKESMTLLVLSSERRKEEKLNELMAKMSSDDA</sequence>
<keyword evidence="11" id="KW-1185">Reference proteome</keyword>
<evidence type="ECO:0000256" key="4">
    <source>
        <dbReference type="ARBA" id="ARBA00014130"/>
    </source>
</evidence>
<feature type="compositionally biased region" description="Low complexity" evidence="9">
    <location>
        <begin position="8"/>
        <end position="18"/>
    </location>
</feature>
<dbReference type="PANTHER" id="PTHR21470:SF2">
    <property type="entry name" value="RAB6-INTERACTING GOLGIN"/>
    <property type="match status" value="1"/>
</dbReference>
<evidence type="ECO:0000313" key="11">
    <source>
        <dbReference type="Proteomes" id="UP000789595"/>
    </source>
</evidence>
<dbReference type="GO" id="GO:0005794">
    <property type="term" value="C:Golgi apparatus"/>
    <property type="evidence" value="ECO:0007669"/>
    <property type="project" value="UniProtKB-SubCell"/>
</dbReference>
<gene>
    <name evidence="10" type="ORF">PECAL_5P15590</name>
</gene>
<reference evidence="10" key="1">
    <citation type="submission" date="2021-11" db="EMBL/GenBank/DDBJ databases">
        <authorList>
            <consortium name="Genoscope - CEA"/>
            <person name="William W."/>
        </authorList>
    </citation>
    <scope>NUCLEOTIDE SEQUENCE</scope>
</reference>
<feature type="compositionally biased region" description="Pro residues" evidence="9">
    <location>
        <begin position="19"/>
        <end position="33"/>
    </location>
</feature>
<dbReference type="PANTHER" id="PTHR21470">
    <property type="entry name" value="RAB6-INTERACTING PROTEIN GORAB"/>
    <property type="match status" value="1"/>
</dbReference>
<dbReference type="Pfam" id="PF04949">
    <property type="entry name" value="Transcrip_act"/>
    <property type="match status" value="1"/>
</dbReference>
<dbReference type="AlphaFoldDB" id="A0A8J2X1Z7"/>
<comment type="caution">
    <text evidence="10">The sequence shown here is derived from an EMBL/GenBank/DDBJ whole genome shotgun (WGS) entry which is preliminary data.</text>
</comment>
<keyword evidence="7 8" id="KW-0175">Coiled coil</keyword>
<evidence type="ECO:0000256" key="2">
    <source>
        <dbReference type="ARBA" id="ARBA00004555"/>
    </source>
</evidence>
<evidence type="ECO:0000256" key="1">
    <source>
        <dbReference type="ARBA" id="ARBA00004496"/>
    </source>
</evidence>
<accession>A0A8J2X1Z7</accession>
<dbReference type="Proteomes" id="UP000789595">
    <property type="component" value="Unassembled WGS sequence"/>
</dbReference>
<protein>
    <recommendedName>
        <fullName evidence="4">RAB6-interacting golgin</fullName>
    </recommendedName>
</protein>
<evidence type="ECO:0000256" key="9">
    <source>
        <dbReference type="SAM" id="MobiDB-lite"/>
    </source>
</evidence>
<name>A0A8J2X1Z7_9STRA</name>
<organism evidence="10 11">
    <name type="scientific">Pelagomonas calceolata</name>
    <dbReference type="NCBI Taxonomy" id="35677"/>
    <lineage>
        <taxon>Eukaryota</taxon>
        <taxon>Sar</taxon>
        <taxon>Stramenopiles</taxon>
        <taxon>Ochrophyta</taxon>
        <taxon>Pelagophyceae</taxon>
        <taxon>Pelagomonadales</taxon>
        <taxon>Pelagomonadaceae</taxon>
        <taxon>Pelagomonas</taxon>
    </lineage>
</organism>
<keyword evidence="5" id="KW-0963">Cytoplasm</keyword>
<evidence type="ECO:0000256" key="7">
    <source>
        <dbReference type="ARBA" id="ARBA00023054"/>
    </source>
</evidence>
<keyword evidence="6" id="KW-0333">Golgi apparatus</keyword>
<comment type="similarity">
    <text evidence="3">Belongs to the GORAB family.</text>
</comment>
<feature type="region of interest" description="Disordered" evidence="9">
    <location>
        <begin position="1"/>
        <end position="119"/>
    </location>
</feature>
<evidence type="ECO:0000313" key="10">
    <source>
        <dbReference type="EMBL" id="CAH0376979.1"/>
    </source>
</evidence>
<feature type="compositionally biased region" description="Basic and acidic residues" evidence="9">
    <location>
        <begin position="39"/>
        <end position="53"/>
    </location>
</feature>
<evidence type="ECO:0000256" key="3">
    <source>
        <dbReference type="ARBA" id="ARBA00005599"/>
    </source>
</evidence>
<feature type="compositionally biased region" description="Basic and acidic residues" evidence="9">
    <location>
        <begin position="97"/>
        <end position="110"/>
    </location>
</feature>
<dbReference type="OrthoDB" id="10616981at2759"/>
<evidence type="ECO:0000256" key="5">
    <source>
        <dbReference type="ARBA" id="ARBA00022490"/>
    </source>
</evidence>
<evidence type="ECO:0000256" key="6">
    <source>
        <dbReference type="ARBA" id="ARBA00023034"/>
    </source>
</evidence>
<dbReference type="EMBL" id="CAKKNE010000005">
    <property type="protein sequence ID" value="CAH0376979.1"/>
    <property type="molecule type" value="Genomic_DNA"/>
</dbReference>
<comment type="subcellular location">
    <subcellularLocation>
        <location evidence="1">Cytoplasm</location>
    </subcellularLocation>
    <subcellularLocation>
        <location evidence="2">Golgi apparatus</location>
    </subcellularLocation>
</comment>